<accession>A0A8C5M6F2</accession>
<evidence type="ECO:0000259" key="12">
    <source>
        <dbReference type="PROSITE" id="PS50262"/>
    </source>
</evidence>
<feature type="transmembrane region" description="Helical" evidence="11">
    <location>
        <begin position="215"/>
        <end position="235"/>
    </location>
</feature>
<proteinExistence type="inferred from homology"/>
<dbReference type="PROSITE" id="PS50262">
    <property type="entry name" value="G_PROTEIN_RECEP_F1_2"/>
    <property type="match status" value="1"/>
</dbReference>
<dbReference type="InterPro" id="IPR017452">
    <property type="entry name" value="GPCR_Rhodpsn_7TM"/>
</dbReference>
<dbReference type="Pfam" id="PF13853">
    <property type="entry name" value="7tm_4"/>
    <property type="match status" value="1"/>
</dbReference>
<protein>
    <recommendedName>
        <fullName evidence="11">Olfactory receptor</fullName>
    </recommendedName>
</protein>
<keyword evidence="2 11" id="KW-1003">Cell membrane</keyword>
<evidence type="ECO:0000313" key="14">
    <source>
        <dbReference type="Proteomes" id="UP000694569"/>
    </source>
</evidence>
<dbReference type="PANTHER" id="PTHR26454:SF171">
    <property type="entry name" value="OLFACTORY RECEPTOR"/>
    <property type="match status" value="1"/>
</dbReference>
<dbReference type="PROSITE" id="PS00237">
    <property type="entry name" value="G_PROTEIN_RECEP_F1_1"/>
    <property type="match status" value="1"/>
</dbReference>
<feature type="transmembrane region" description="Helical" evidence="11">
    <location>
        <begin position="74"/>
        <end position="96"/>
    </location>
</feature>
<evidence type="ECO:0000256" key="9">
    <source>
        <dbReference type="ARBA" id="ARBA00023224"/>
    </source>
</evidence>
<dbReference type="PRINTS" id="PR00237">
    <property type="entry name" value="GPCRRHODOPSN"/>
</dbReference>
<dbReference type="Ensembl" id="ENSLLET00000007741.1">
    <property type="protein sequence ID" value="ENSLLEP00000007438.1"/>
    <property type="gene ID" value="ENSLLEG00000004717.1"/>
</dbReference>
<keyword evidence="5 11" id="KW-1133">Transmembrane helix</keyword>
<organism evidence="13 14">
    <name type="scientific">Leptobrachium leishanense</name>
    <name type="common">Leishan spiny toad</name>
    <dbReference type="NCBI Taxonomy" id="445787"/>
    <lineage>
        <taxon>Eukaryota</taxon>
        <taxon>Metazoa</taxon>
        <taxon>Chordata</taxon>
        <taxon>Craniata</taxon>
        <taxon>Vertebrata</taxon>
        <taxon>Euteleostomi</taxon>
        <taxon>Amphibia</taxon>
        <taxon>Batrachia</taxon>
        <taxon>Anura</taxon>
        <taxon>Pelobatoidea</taxon>
        <taxon>Megophryidae</taxon>
        <taxon>Leptobrachium</taxon>
    </lineage>
</organism>
<dbReference type="SUPFAM" id="SSF81321">
    <property type="entry name" value="Family A G protein-coupled receptor-like"/>
    <property type="match status" value="1"/>
</dbReference>
<sequence length="253" mass="28889">MYFLLGNLAFLDIFFTSSTTPKLFAILVSDSRAIAKTDCILQFYIYFSLGATEFCILALMSFDRYVAISFPLRYCTIMTYQFCWSLITSSWIFGFLEFIPSVYLVSQFNWCHIPNYINHFFCDGSMLLYSSCSDTHVAEIMVFGFASFTILASFITNLTSYCFILTSIFTISSSEGRNKTFSTCSSHLLVLVFTYGSSIFIYVRKAGSLPTNLEKSFAIFNSILGPSLNPFIYTLRNKIVKRTIKNICRVKDH</sequence>
<feature type="transmembrane region" description="Helical" evidence="11">
    <location>
        <begin position="140"/>
        <end position="169"/>
    </location>
</feature>
<dbReference type="PRINTS" id="PR00245">
    <property type="entry name" value="OLFACTORYR"/>
</dbReference>
<keyword evidence="9 10" id="KW-0807">Transducer</keyword>
<keyword evidence="4 11" id="KW-0552">Olfaction</keyword>
<dbReference type="InterPro" id="IPR047132">
    <property type="entry name" value="Olfact_rcpt_6C-like"/>
</dbReference>
<dbReference type="AlphaFoldDB" id="A0A8C5M6F2"/>
<dbReference type="Gene3D" id="1.20.1070.10">
    <property type="entry name" value="Rhodopsin 7-helix transmembrane proteins"/>
    <property type="match status" value="1"/>
</dbReference>
<dbReference type="InterPro" id="IPR000276">
    <property type="entry name" value="GPCR_Rhodpsn"/>
</dbReference>
<evidence type="ECO:0000256" key="7">
    <source>
        <dbReference type="ARBA" id="ARBA00023136"/>
    </source>
</evidence>
<dbReference type="GO" id="GO:0004930">
    <property type="term" value="F:G protein-coupled receptor activity"/>
    <property type="evidence" value="ECO:0007669"/>
    <property type="project" value="UniProtKB-KW"/>
</dbReference>
<feature type="transmembrane region" description="Helical" evidence="11">
    <location>
        <begin position="43"/>
        <end position="62"/>
    </location>
</feature>
<keyword evidence="6 10" id="KW-0297">G-protein coupled receptor</keyword>
<evidence type="ECO:0000256" key="6">
    <source>
        <dbReference type="ARBA" id="ARBA00023040"/>
    </source>
</evidence>
<comment type="similarity">
    <text evidence="10">Belongs to the G-protein coupled receptor 1 family.</text>
</comment>
<name>A0A8C5M6F2_9ANUR</name>
<evidence type="ECO:0000256" key="1">
    <source>
        <dbReference type="ARBA" id="ARBA00004651"/>
    </source>
</evidence>
<evidence type="ECO:0000256" key="8">
    <source>
        <dbReference type="ARBA" id="ARBA00023170"/>
    </source>
</evidence>
<dbReference type="FunFam" id="1.20.1070.10:FF:000015">
    <property type="entry name" value="Olfactory receptor"/>
    <property type="match status" value="1"/>
</dbReference>
<dbReference type="OrthoDB" id="9444602at2759"/>
<evidence type="ECO:0000256" key="3">
    <source>
        <dbReference type="ARBA" id="ARBA00022692"/>
    </source>
</evidence>
<feature type="domain" description="G-protein coupled receptors family 1 profile" evidence="12">
    <location>
        <begin position="1"/>
        <end position="233"/>
    </location>
</feature>
<keyword evidence="3 10" id="KW-0812">Transmembrane</keyword>
<keyword evidence="14" id="KW-1185">Reference proteome</keyword>
<evidence type="ECO:0000256" key="11">
    <source>
        <dbReference type="RuleBase" id="RU363047"/>
    </source>
</evidence>
<keyword evidence="11" id="KW-0716">Sensory transduction</keyword>
<keyword evidence="8 10" id="KW-0675">Receptor</keyword>
<reference evidence="13" key="2">
    <citation type="submission" date="2025-09" db="UniProtKB">
        <authorList>
            <consortium name="Ensembl"/>
        </authorList>
    </citation>
    <scope>IDENTIFICATION</scope>
</reference>
<evidence type="ECO:0000256" key="10">
    <source>
        <dbReference type="RuleBase" id="RU000688"/>
    </source>
</evidence>
<evidence type="ECO:0000256" key="5">
    <source>
        <dbReference type="ARBA" id="ARBA00022989"/>
    </source>
</evidence>
<dbReference type="GeneTree" id="ENSGT01150000286948"/>
<dbReference type="InterPro" id="IPR000725">
    <property type="entry name" value="Olfact_rcpt"/>
</dbReference>
<evidence type="ECO:0000256" key="4">
    <source>
        <dbReference type="ARBA" id="ARBA00022725"/>
    </source>
</evidence>
<keyword evidence="7 11" id="KW-0472">Membrane</keyword>
<reference evidence="13" key="1">
    <citation type="submission" date="2025-08" db="UniProtKB">
        <authorList>
            <consortium name="Ensembl"/>
        </authorList>
    </citation>
    <scope>IDENTIFICATION</scope>
</reference>
<evidence type="ECO:0000313" key="13">
    <source>
        <dbReference type="Ensembl" id="ENSLLEP00000007438.1"/>
    </source>
</evidence>
<comment type="subcellular location">
    <subcellularLocation>
        <location evidence="1 11">Cell membrane</location>
        <topology evidence="1 11">Multi-pass membrane protein</topology>
    </subcellularLocation>
</comment>
<evidence type="ECO:0000256" key="2">
    <source>
        <dbReference type="ARBA" id="ARBA00022475"/>
    </source>
</evidence>
<dbReference type="PANTHER" id="PTHR26454">
    <property type="entry name" value="OLFACTORY RECEPTOR"/>
    <property type="match status" value="1"/>
</dbReference>
<dbReference type="GO" id="GO:0005886">
    <property type="term" value="C:plasma membrane"/>
    <property type="evidence" value="ECO:0007669"/>
    <property type="project" value="UniProtKB-SubCell"/>
</dbReference>
<dbReference type="Proteomes" id="UP000694569">
    <property type="component" value="Unplaced"/>
</dbReference>
<dbReference type="GO" id="GO:0004984">
    <property type="term" value="F:olfactory receptor activity"/>
    <property type="evidence" value="ECO:0007669"/>
    <property type="project" value="InterPro"/>
</dbReference>
<feature type="transmembrane region" description="Helical" evidence="11">
    <location>
        <begin position="181"/>
        <end position="203"/>
    </location>
</feature>